<evidence type="ECO:0000256" key="1">
    <source>
        <dbReference type="ARBA" id="ARBA00008460"/>
    </source>
</evidence>
<dbReference type="GO" id="GO:0005829">
    <property type="term" value="C:cytosol"/>
    <property type="evidence" value="ECO:0007669"/>
    <property type="project" value="TreeGrafter"/>
</dbReference>
<organism evidence="2 3">
    <name type="scientific">Geothermobacter hydrogeniphilus</name>
    <dbReference type="NCBI Taxonomy" id="1969733"/>
    <lineage>
        <taxon>Bacteria</taxon>
        <taxon>Pseudomonadati</taxon>
        <taxon>Thermodesulfobacteriota</taxon>
        <taxon>Desulfuromonadia</taxon>
        <taxon>Desulfuromonadales</taxon>
        <taxon>Geothermobacteraceae</taxon>
        <taxon>Geothermobacter</taxon>
    </lineage>
</organism>
<name>A0A2K2HD07_9BACT</name>
<dbReference type="PANTHER" id="PTHR38036">
    <property type="entry name" value="UPF0250 PROTEIN YBED"/>
    <property type="match status" value="1"/>
</dbReference>
<dbReference type="SUPFAM" id="SSF117991">
    <property type="entry name" value="YbeD/HP0495-like"/>
    <property type="match status" value="1"/>
</dbReference>
<dbReference type="Proteomes" id="UP000236340">
    <property type="component" value="Unassembled WGS sequence"/>
</dbReference>
<dbReference type="InterPro" id="IPR007454">
    <property type="entry name" value="UPF0250_YbeD-like"/>
</dbReference>
<proteinExistence type="inferred from homology"/>
<evidence type="ECO:0000313" key="3">
    <source>
        <dbReference type="Proteomes" id="UP000236340"/>
    </source>
</evidence>
<dbReference type="EMBL" id="PPFX01000005">
    <property type="protein sequence ID" value="PNU21182.1"/>
    <property type="molecule type" value="Genomic_DNA"/>
</dbReference>
<dbReference type="PANTHER" id="PTHR38036:SF1">
    <property type="entry name" value="UPF0250 PROTEIN YBED"/>
    <property type="match status" value="1"/>
</dbReference>
<comment type="caution">
    <text evidence="2">The sequence shown here is derived from an EMBL/GenBank/DDBJ whole genome shotgun (WGS) entry which is preliminary data.</text>
</comment>
<dbReference type="InterPro" id="IPR027471">
    <property type="entry name" value="YbeD-like_sf"/>
</dbReference>
<comment type="similarity">
    <text evidence="1">Belongs to the UPF0250 family.</text>
</comment>
<evidence type="ECO:0000313" key="2">
    <source>
        <dbReference type="EMBL" id="PNU21182.1"/>
    </source>
</evidence>
<protein>
    <submittedName>
        <fullName evidence="2">DUF493 domain-containing protein</fullName>
    </submittedName>
</protein>
<gene>
    <name evidence="2" type="ORF">C2E25_03870</name>
</gene>
<dbReference type="Pfam" id="PF04359">
    <property type="entry name" value="DUF493"/>
    <property type="match status" value="1"/>
</dbReference>
<dbReference type="AlphaFoldDB" id="A0A2K2HD07"/>
<dbReference type="Gene3D" id="3.30.70.260">
    <property type="match status" value="1"/>
</dbReference>
<reference evidence="2 3" key="1">
    <citation type="journal article" date="2018" name="Genome Announc.">
        <title>Genome Sequence of Geothermobacter sp. HR-1 Iron Reducer from the Loihi Seamount.</title>
        <authorList>
            <person name="Smith H."/>
            <person name="Abuyen K."/>
            <person name="Tremblay J."/>
            <person name="Savalia P."/>
            <person name="Perez-Rodriguez I."/>
            <person name="Emerson D."/>
            <person name="Tully B."/>
            <person name="Amend J."/>
        </authorList>
    </citation>
    <scope>NUCLEOTIDE SEQUENCE [LARGE SCALE GENOMIC DNA]</scope>
    <source>
        <strain evidence="2 3">HR-1</strain>
    </source>
</reference>
<accession>A0A2K2HD07</accession>
<sequence>MIVGQVDSPEELFDFPCDFQFKAFGETACEESFFREVLQAVSRVIPVGREALRSRTSSGGRYICATITVRVSSRDQMEAIYAELRTLEGLRYLL</sequence>